<proteinExistence type="predicted"/>
<organism evidence="5 6">
    <name type="scientific">Aspergillus granulosus</name>
    <dbReference type="NCBI Taxonomy" id="176169"/>
    <lineage>
        <taxon>Eukaryota</taxon>
        <taxon>Fungi</taxon>
        <taxon>Dikarya</taxon>
        <taxon>Ascomycota</taxon>
        <taxon>Pezizomycotina</taxon>
        <taxon>Eurotiomycetes</taxon>
        <taxon>Eurotiomycetidae</taxon>
        <taxon>Eurotiales</taxon>
        <taxon>Aspergillaceae</taxon>
        <taxon>Aspergillus</taxon>
        <taxon>Aspergillus subgen. Nidulantes</taxon>
    </lineage>
</organism>
<dbReference type="PROSITE" id="PS50217">
    <property type="entry name" value="BZIP"/>
    <property type="match status" value="1"/>
</dbReference>
<dbReference type="CDD" id="cd14688">
    <property type="entry name" value="bZIP_YAP"/>
    <property type="match status" value="1"/>
</dbReference>
<dbReference type="Gene3D" id="1.20.5.170">
    <property type="match status" value="1"/>
</dbReference>
<dbReference type="PROSITE" id="PS00036">
    <property type="entry name" value="BZIP_BASIC"/>
    <property type="match status" value="1"/>
</dbReference>
<dbReference type="InterPro" id="IPR046347">
    <property type="entry name" value="bZIP_sf"/>
</dbReference>
<feature type="compositionally biased region" description="Polar residues" evidence="3">
    <location>
        <begin position="23"/>
        <end position="34"/>
    </location>
</feature>
<feature type="region of interest" description="Disordered" evidence="3">
    <location>
        <begin position="1"/>
        <end position="106"/>
    </location>
</feature>
<evidence type="ECO:0000313" key="6">
    <source>
        <dbReference type="Proteomes" id="UP001610334"/>
    </source>
</evidence>
<comment type="subcellular location">
    <subcellularLocation>
        <location evidence="1">Nucleus</location>
    </subcellularLocation>
</comment>
<evidence type="ECO:0000256" key="1">
    <source>
        <dbReference type="ARBA" id="ARBA00004123"/>
    </source>
</evidence>
<protein>
    <recommendedName>
        <fullName evidence="4">BZIP domain-containing protein</fullName>
    </recommendedName>
</protein>
<dbReference type="Pfam" id="PF00170">
    <property type="entry name" value="bZIP_1"/>
    <property type="match status" value="1"/>
</dbReference>
<sequence length="204" mass="22983">MNSWSTLPACPSTTGSDNDRSLIWTSSSNFTLPQWTDGVQCPSPDTSSTDEPYQLPDDLFDFPDLRGPMGESSSQSPTPTPSDYRPEDKSKRRREQNRNAQRAYRERKEKYIKNLLKHIEEMNRNHARLSDSYESLRQEAMRLQDQVHDLKGQLEFWSKAQVVVVKFPEDALAGAPGNGLLAGPQNVPQAIDPLLGSEIAYSTI</sequence>
<dbReference type="InterPro" id="IPR004827">
    <property type="entry name" value="bZIP"/>
</dbReference>
<dbReference type="EMBL" id="JBFXLT010000073">
    <property type="protein sequence ID" value="KAL2810314.1"/>
    <property type="molecule type" value="Genomic_DNA"/>
</dbReference>
<feature type="compositionally biased region" description="Polar residues" evidence="3">
    <location>
        <begin position="1"/>
        <end position="16"/>
    </location>
</feature>
<feature type="domain" description="BZIP" evidence="4">
    <location>
        <begin position="87"/>
        <end position="150"/>
    </location>
</feature>
<evidence type="ECO:0000256" key="2">
    <source>
        <dbReference type="ARBA" id="ARBA00023242"/>
    </source>
</evidence>
<reference evidence="5 6" key="1">
    <citation type="submission" date="2024-07" db="EMBL/GenBank/DDBJ databases">
        <title>Section-level genome sequencing and comparative genomics of Aspergillus sections Usti and Cavernicolus.</title>
        <authorList>
            <consortium name="Lawrence Berkeley National Laboratory"/>
            <person name="Nybo J.L."/>
            <person name="Vesth T.C."/>
            <person name="Theobald S."/>
            <person name="Frisvad J.C."/>
            <person name="Larsen T.O."/>
            <person name="Kjaerboelling I."/>
            <person name="Rothschild-Mancinelli K."/>
            <person name="Lyhne E.K."/>
            <person name="Kogle M.E."/>
            <person name="Barry K."/>
            <person name="Clum A."/>
            <person name="Na H."/>
            <person name="Ledsgaard L."/>
            <person name="Lin J."/>
            <person name="Lipzen A."/>
            <person name="Kuo A."/>
            <person name="Riley R."/>
            <person name="Mondo S."/>
            <person name="Labutti K."/>
            <person name="Haridas S."/>
            <person name="Pangalinan J."/>
            <person name="Salamov A.A."/>
            <person name="Simmons B.A."/>
            <person name="Magnuson J.K."/>
            <person name="Chen J."/>
            <person name="Drula E."/>
            <person name="Henrissat B."/>
            <person name="Wiebenga A."/>
            <person name="Lubbers R.J."/>
            <person name="Gomes A.C."/>
            <person name="Makela M.R."/>
            <person name="Stajich J."/>
            <person name="Grigoriev I.V."/>
            <person name="Mortensen U.H."/>
            <person name="De Vries R.P."/>
            <person name="Baker S.E."/>
            <person name="Andersen M.R."/>
        </authorList>
    </citation>
    <scope>NUCLEOTIDE SEQUENCE [LARGE SCALE GENOMIC DNA]</scope>
    <source>
        <strain evidence="5 6">CBS 588.65</strain>
    </source>
</reference>
<dbReference type="PANTHER" id="PTHR40621:SF6">
    <property type="entry name" value="AP-1-LIKE TRANSCRIPTION FACTOR YAP1-RELATED"/>
    <property type="match status" value="1"/>
</dbReference>
<evidence type="ECO:0000259" key="4">
    <source>
        <dbReference type="PROSITE" id="PS50217"/>
    </source>
</evidence>
<comment type="caution">
    <text evidence="5">The sequence shown here is derived from an EMBL/GenBank/DDBJ whole genome shotgun (WGS) entry which is preliminary data.</text>
</comment>
<name>A0ABR4H500_9EURO</name>
<keyword evidence="2" id="KW-0539">Nucleus</keyword>
<dbReference type="SMART" id="SM00338">
    <property type="entry name" value="BRLZ"/>
    <property type="match status" value="1"/>
</dbReference>
<dbReference type="PANTHER" id="PTHR40621">
    <property type="entry name" value="TRANSCRIPTION FACTOR KAPC-RELATED"/>
    <property type="match status" value="1"/>
</dbReference>
<evidence type="ECO:0000313" key="5">
    <source>
        <dbReference type="EMBL" id="KAL2810314.1"/>
    </source>
</evidence>
<dbReference type="SUPFAM" id="SSF57959">
    <property type="entry name" value="Leucine zipper domain"/>
    <property type="match status" value="1"/>
</dbReference>
<gene>
    <name evidence="5" type="ORF">BJX63DRAFT_320910</name>
</gene>
<accession>A0ABR4H500</accession>
<dbReference type="InterPro" id="IPR050936">
    <property type="entry name" value="AP-1-like"/>
</dbReference>
<evidence type="ECO:0000256" key="3">
    <source>
        <dbReference type="SAM" id="MobiDB-lite"/>
    </source>
</evidence>
<keyword evidence="6" id="KW-1185">Reference proteome</keyword>
<dbReference type="Proteomes" id="UP001610334">
    <property type="component" value="Unassembled WGS sequence"/>
</dbReference>